<protein>
    <recommendedName>
        <fullName evidence="2">Cdc42 effector-like domain-containing protein</fullName>
    </recommendedName>
</protein>
<gene>
    <name evidence="3" type="ORF">NDU88_005471</name>
</gene>
<dbReference type="GO" id="GO:0031267">
    <property type="term" value="F:small GTPase binding"/>
    <property type="evidence" value="ECO:0007669"/>
    <property type="project" value="TreeGrafter"/>
</dbReference>
<feature type="region of interest" description="Disordered" evidence="1">
    <location>
        <begin position="179"/>
        <end position="323"/>
    </location>
</feature>
<evidence type="ECO:0000313" key="4">
    <source>
        <dbReference type="Proteomes" id="UP001066276"/>
    </source>
</evidence>
<dbReference type="Pfam" id="PF14957">
    <property type="entry name" value="BORG_CEP"/>
    <property type="match status" value="1"/>
</dbReference>
<feature type="compositionally biased region" description="Polar residues" evidence="1">
    <location>
        <begin position="190"/>
        <end position="210"/>
    </location>
</feature>
<name>A0AAV7TAT4_PLEWA</name>
<dbReference type="GO" id="GO:0005737">
    <property type="term" value="C:cytoplasm"/>
    <property type="evidence" value="ECO:0007669"/>
    <property type="project" value="TreeGrafter"/>
</dbReference>
<dbReference type="GO" id="GO:0008360">
    <property type="term" value="P:regulation of cell shape"/>
    <property type="evidence" value="ECO:0007669"/>
    <property type="project" value="TreeGrafter"/>
</dbReference>
<feature type="compositionally biased region" description="Basic and acidic residues" evidence="1">
    <location>
        <begin position="211"/>
        <end position="222"/>
    </location>
</feature>
<keyword evidence="4" id="KW-1185">Reference proteome</keyword>
<evidence type="ECO:0000313" key="3">
    <source>
        <dbReference type="EMBL" id="KAJ1173644.1"/>
    </source>
</evidence>
<dbReference type="PANTHER" id="PTHR15344:SF7">
    <property type="entry name" value="CDC42 EFFECTOR PROTEIN 1"/>
    <property type="match status" value="1"/>
</dbReference>
<dbReference type="GO" id="GO:0005856">
    <property type="term" value="C:cytoskeleton"/>
    <property type="evidence" value="ECO:0007669"/>
    <property type="project" value="TreeGrafter"/>
</dbReference>
<dbReference type="GO" id="GO:0030838">
    <property type="term" value="P:positive regulation of actin filament polymerization"/>
    <property type="evidence" value="ECO:0007669"/>
    <property type="project" value="TreeGrafter"/>
</dbReference>
<reference evidence="3" key="1">
    <citation type="journal article" date="2022" name="bioRxiv">
        <title>Sequencing and chromosome-scale assembly of the giantPleurodeles waltlgenome.</title>
        <authorList>
            <person name="Brown T."/>
            <person name="Elewa A."/>
            <person name="Iarovenko S."/>
            <person name="Subramanian E."/>
            <person name="Araus A.J."/>
            <person name="Petzold A."/>
            <person name="Susuki M."/>
            <person name="Suzuki K.-i.T."/>
            <person name="Hayashi T."/>
            <person name="Toyoda A."/>
            <person name="Oliveira C."/>
            <person name="Osipova E."/>
            <person name="Leigh N.D."/>
            <person name="Simon A."/>
            <person name="Yun M.H."/>
        </authorList>
    </citation>
    <scope>NUCLEOTIDE SEQUENCE</scope>
    <source>
        <strain evidence="3">20211129_DDA</strain>
        <tissue evidence="3">Liver</tissue>
    </source>
</reference>
<dbReference type="GO" id="GO:0031274">
    <property type="term" value="P:positive regulation of pseudopodium assembly"/>
    <property type="evidence" value="ECO:0007669"/>
    <property type="project" value="TreeGrafter"/>
</dbReference>
<dbReference type="EMBL" id="JANPWB010000007">
    <property type="protein sequence ID" value="KAJ1173644.1"/>
    <property type="molecule type" value="Genomic_DNA"/>
</dbReference>
<comment type="caution">
    <text evidence="3">The sequence shown here is derived from an EMBL/GenBank/DDBJ whole genome shotgun (WGS) entry which is preliminary data.</text>
</comment>
<dbReference type="InterPro" id="IPR051296">
    <property type="entry name" value="Cdc42_Effector_BORG/CEP"/>
</dbReference>
<dbReference type="AlphaFoldDB" id="A0AAV7TAT4"/>
<sequence>MHVGRGGEVFGDTSFLSEHGGNAAESPSKGGFFSRTLRHVRSPLRGRGGSIKSETVAITYPPPPVSPIIKNAVSLPQLNEIANGGSERFTYKSAPINNTSENMYHYGLESGFCTIPRLSRQERTPEPSYALEDPEEPESEDLELDTEGCDSLQSFHLDFGPSLMSEVFGGMGFPASIAEEEEEEEHGWGYSQSGNPGGTMTNGHFAQQPQESHRERCAERVANHQASWEHTSHLQDTVGLRVNGVGRHEPPQAVPAADHNGFKRDTDSVTKPTPSPRRQRESRQMERPGLPGDQEHTGAANPDLKAETAPQAQPPPLPTVGMRPGEFSRVARVLDHHYGATPGDPCTEELEEAVLPLPQEEDETKAPAPKASRVYLALRGGAFAYAEEEEDDEVKL</sequence>
<feature type="domain" description="Cdc42 effector-like" evidence="2">
    <location>
        <begin position="68"/>
        <end position="171"/>
    </location>
</feature>
<organism evidence="3 4">
    <name type="scientific">Pleurodeles waltl</name>
    <name type="common">Iberian ribbed newt</name>
    <dbReference type="NCBI Taxonomy" id="8319"/>
    <lineage>
        <taxon>Eukaryota</taxon>
        <taxon>Metazoa</taxon>
        <taxon>Chordata</taxon>
        <taxon>Craniata</taxon>
        <taxon>Vertebrata</taxon>
        <taxon>Euteleostomi</taxon>
        <taxon>Amphibia</taxon>
        <taxon>Batrachia</taxon>
        <taxon>Caudata</taxon>
        <taxon>Salamandroidea</taxon>
        <taxon>Salamandridae</taxon>
        <taxon>Pleurodelinae</taxon>
        <taxon>Pleurodeles</taxon>
    </lineage>
</organism>
<dbReference type="GO" id="GO:0007266">
    <property type="term" value="P:Rho protein signal transduction"/>
    <property type="evidence" value="ECO:0007669"/>
    <property type="project" value="TreeGrafter"/>
</dbReference>
<dbReference type="Proteomes" id="UP001066276">
    <property type="component" value="Chromosome 4_1"/>
</dbReference>
<proteinExistence type="predicted"/>
<evidence type="ECO:0000256" key="1">
    <source>
        <dbReference type="SAM" id="MobiDB-lite"/>
    </source>
</evidence>
<dbReference type="InterPro" id="IPR029273">
    <property type="entry name" value="Cdc42_effect-like"/>
</dbReference>
<evidence type="ECO:0000259" key="2">
    <source>
        <dbReference type="Pfam" id="PF14957"/>
    </source>
</evidence>
<dbReference type="GO" id="GO:0005886">
    <property type="term" value="C:plasma membrane"/>
    <property type="evidence" value="ECO:0007669"/>
    <property type="project" value="TreeGrafter"/>
</dbReference>
<dbReference type="PANTHER" id="PTHR15344">
    <property type="entry name" value="CDC42 EFFECTOR PROTEIN BORG"/>
    <property type="match status" value="1"/>
</dbReference>
<accession>A0AAV7TAT4</accession>
<feature type="region of interest" description="Disordered" evidence="1">
    <location>
        <begin position="120"/>
        <end position="142"/>
    </location>
</feature>
<feature type="compositionally biased region" description="Acidic residues" evidence="1">
    <location>
        <begin position="132"/>
        <end position="142"/>
    </location>
</feature>